<dbReference type="STRING" id="349521.HCH_04375"/>
<protein>
    <submittedName>
        <fullName evidence="1">Uncharacterized protein</fullName>
    </submittedName>
</protein>
<dbReference type="AlphaFoldDB" id="Q2SE44"/>
<sequence length="34" mass="3661">MQALSLQTNRRKLFDCLINKTGTISALPASGIQA</sequence>
<reference evidence="1 2" key="1">
    <citation type="journal article" date="2005" name="Nucleic Acids Res.">
        <title>Genomic blueprint of Hahella chejuensis, a marine microbe producing an algicidal agent.</title>
        <authorList>
            <person name="Jeong H."/>
            <person name="Yim J.H."/>
            <person name="Lee C."/>
            <person name="Choi S.-H."/>
            <person name="Park Y.K."/>
            <person name="Yoon S.H."/>
            <person name="Hur C.-G."/>
            <person name="Kang H.-Y."/>
            <person name="Kim D."/>
            <person name="Lee H.H."/>
            <person name="Park K.H."/>
            <person name="Park S.-H."/>
            <person name="Park H.-S."/>
            <person name="Lee H.K."/>
            <person name="Oh T.K."/>
            <person name="Kim J.F."/>
        </authorList>
    </citation>
    <scope>NUCLEOTIDE SEQUENCE [LARGE SCALE GENOMIC DNA]</scope>
    <source>
        <strain evidence="1 2">KCTC 2396</strain>
    </source>
</reference>
<keyword evidence="2" id="KW-1185">Reference proteome</keyword>
<name>Q2SE44_HAHCH</name>
<dbReference type="KEGG" id="hch:HCH_04375"/>
<proteinExistence type="predicted"/>
<evidence type="ECO:0000313" key="2">
    <source>
        <dbReference type="Proteomes" id="UP000000238"/>
    </source>
</evidence>
<accession>Q2SE44</accession>
<organism evidence="1 2">
    <name type="scientific">Hahella chejuensis (strain KCTC 2396)</name>
    <dbReference type="NCBI Taxonomy" id="349521"/>
    <lineage>
        <taxon>Bacteria</taxon>
        <taxon>Pseudomonadati</taxon>
        <taxon>Pseudomonadota</taxon>
        <taxon>Gammaproteobacteria</taxon>
        <taxon>Oceanospirillales</taxon>
        <taxon>Hahellaceae</taxon>
        <taxon>Hahella</taxon>
    </lineage>
</organism>
<dbReference type="EMBL" id="CP000155">
    <property type="protein sequence ID" value="ABC31080.1"/>
    <property type="molecule type" value="Genomic_DNA"/>
</dbReference>
<evidence type="ECO:0000313" key="1">
    <source>
        <dbReference type="EMBL" id="ABC31080.1"/>
    </source>
</evidence>
<gene>
    <name evidence="1" type="ordered locus">HCH_04375</name>
</gene>
<dbReference type="Proteomes" id="UP000000238">
    <property type="component" value="Chromosome"/>
</dbReference>
<dbReference type="HOGENOM" id="CLU_220758_0_0_6"/>